<dbReference type="EMBL" id="JBHUKU010000002">
    <property type="protein sequence ID" value="MFD2457418.1"/>
    <property type="molecule type" value="Genomic_DNA"/>
</dbReference>
<dbReference type="RefSeq" id="WP_345388715.1">
    <property type="nucleotide sequence ID" value="NZ_BAABHG010000003.1"/>
</dbReference>
<feature type="domain" description="Phytase-like" evidence="2">
    <location>
        <begin position="129"/>
        <end position="477"/>
    </location>
</feature>
<keyword evidence="4" id="KW-1185">Reference proteome</keyword>
<dbReference type="Pfam" id="PF17963">
    <property type="entry name" value="Big_9"/>
    <property type="match status" value="1"/>
</dbReference>
<protein>
    <submittedName>
        <fullName evidence="3">Esterase-like activity of phytase family protein</fullName>
    </submittedName>
</protein>
<reference evidence="4" key="1">
    <citation type="journal article" date="2019" name="Int. J. Syst. Evol. Microbiol.">
        <title>The Global Catalogue of Microorganisms (GCM) 10K type strain sequencing project: providing services to taxonomists for standard genome sequencing and annotation.</title>
        <authorList>
            <consortium name="The Broad Institute Genomics Platform"/>
            <consortium name="The Broad Institute Genome Sequencing Center for Infectious Disease"/>
            <person name="Wu L."/>
            <person name="Ma J."/>
        </authorList>
    </citation>
    <scope>NUCLEOTIDE SEQUENCE [LARGE SCALE GENOMIC DNA]</scope>
    <source>
        <strain evidence="4">CGMCC 4.7643</strain>
    </source>
</reference>
<comment type="caution">
    <text evidence="3">The sequence shown here is derived from an EMBL/GenBank/DDBJ whole genome shotgun (WGS) entry which is preliminary data.</text>
</comment>
<dbReference type="PANTHER" id="PTHR37957:SF1">
    <property type="entry name" value="PHYTASE-LIKE DOMAIN-CONTAINING PROTEIN"/>
    <property type="match status" value="1"/>
</dbReference>
<accession>A0ABW5G982</accession>
<dbReference type="Proteomes" id="UP001597419">
    <property type="component" value="Unassembled WGS sequence"/>
</dbReference>
<dbReference type="PANTHER" id="PTHR37957">
    <property type="entry name" value="BLR7070 PROTEIN"/>
    <property type="match status" value="1"/>
</dbReference>
<evidence type="ECO:0000256" key="1">
    <source>
        <dbReference type="SAM" id="SignalP"/>
    </source>
</evidence>
<feature type="signal peptide" evidence="1">
    <location>
        <begin position="1"/>
        <end position="25"/>
    </location>
</feature>
<name>A0ABW5G982_9PSEU</name>
<proteinExistence type="predicted"/>
<sequence>MKRARIAVAVGVLVLPLLTAGTAEAQGPRAGDDHYRARAGRTLDVRHHGVLANDRLRGRLGSVVRHTAPAHGALSLDPSGTFRYTPAPGFTGTDSFTYTASDAVKLYPAEVPPLATIDGVRVTGGAYGSSLAAVPGSPHEVYGLTDRGPNVDAPDGGKVEPLPAFTPAIGKFRLTGGKAVLEKTIPLRAADGTPYSGRVNTQANTGEKIVDLAGHPLAADPNGYDSEGLAVQRDGTFWVSDEYGPFITHFGRDGRAIERLSPFDGTLPAELANRVPNKGMEGLTLTPDGRTLVGIMQSALQQPDLTKKPGNVTTLRIVTVDLGTRVTREYLYLLDNPKDTKTAVSEITALSATRFLVDERDGATQPGAYKKLFAIDLAGATDVGPRTTAGPYEAAKGGLLVKGKSIDAYVGTDDTATATADLAAAGIRPVAKKPHLDLGALVTALDPAGGFFGHDKIEGVVSPDGGRTVVVSNDSDFGIDRVTNAAPPYRLGAKLLPGGAQDDGEYLVVDTALLPAMTSTATVTITVR</sequence>
<gene>
    <name evidence="3" type="ORF">ACFSYJ_02360</name>
</gene>
<dbReference type="Gene3D" id="2.60.40.3440">
    <property type="match status" value="1"/>
</dbReference>
<dbReference type="Pfam" id="PF13449">
    <property type="entry name" value="Phytase-like"/>
    <property type="match status" value="1"/>
</dbReference>
<dbReference type="InterPro" id="IPR027372">
    <property type="entry name" value="Phytase-like_dom"/>
</dbReference>
<evidence type="ECO:0000313" key="3">
    <source>
        <dbReference type="EMBL" id="MFD2457418.1"/>
    </source>
</evidence>
<evidence type="ECO:0000259" key="2">
    <source>
        <dbReference type="Pfam" id="PF13449"/>
    </source>
</evidence>
<organism evidence="3 4">
    <name type="scientific">Amycolatopsis samaneae</name>
    <dbReference type="NCBI Taxonomy" id="664691"/>
    <lineage>
        <taxon>Bacteria</taxon>
        <taxon>Bacillati</taxon>
        <taxon>Actinomycetota</taxon>
        <taxon>Actinomycetes</taxon>
        <taxon>Pseudonocardiales</taxon>
        <taxon>Pseudonocardiaceae</taxon>
        <taxon>Amycolatopsis</taxon>
    </lineage>
</organism>
<keyword evidence="1" id="KW-0732">Signal</keyword>
<feature type="chain" id="PRO_5047227213" evidence="1">
    <location>
        <begin position="26"/>
        <end position="528"/>
    </location>
</feature>
<evidence type="ECO:0000313" key="4">
    <source>
        <dbReference type="Proteomes" id="UP001597419"/>
    </source>
</evidence>